<reference evidence="2" key="1">
    <citation type="submission" date="2016-02" db="EMBL/GenBank/DDBJ databases">
        <authorList>
            <person name="liu f."/>
        </authorList>
    </citation>
    <scope>NUCLEOTIDE SEQUENCE [LARGE SCALE GENOMIC DNA]</scope>
</reference>
<protein>
    <submittedName>
        <fullName evidence="1">Uncharacterized protein</fullName>
    </submittedName>
</protein>
<dbReference type="EMBL" id="FITM01000008">
    <property type="protein sequence ID" value="SAY40018.1"/>
    <property type="molecule type" value="Genomic_DNA"/>
</dbReference>
<evidence type="ECO:0000313" key="1">
    <source>
        <dbReference type="EMBL" id="SAY40018.1"/>
    </source>
</evidence>
<dbReference type="AlphaFoldDB" id="A0A171DI55"/>
<organism evidence="1 2">
    <name type="scientific">Candidatus Synechococcus spongiarum</name>
    <dbReference type="NCBI Taxonomy" id="431041"/>
    <lineage>
        <taxon>Bacteria</taxon>
        <taxon>Bacillati</taxon>
        <taxon>Cyanobacteriota</taxon>
        <taxon>Cyanophyceae</taxon>
        <taxon>Synechococcales</taxon>
        <taxon>Synechococcaceae</taxon>
        <taxon>Synechococcus</taxon>
    </lineage>
</organism>
<dbReference type="Proteomes" id="UP000182631">
    <property type="component" value="Unassembled WGS sequence"/>
</dbReference>
<name>A0A171DI55_9SYNE</name>
<keyword evidence="2" id="KW-1185">Reference proteome</keyword>
<accession>A0A171DI55</accession>
<proteinExistence type="predicted"/>
<sequence>MELLINKTNEINECVHRPAEMLSGEPVGQARRWIKALYAHWLGIASALLKGRFHRLDQLVVSMLKMNHIHPSPEGLWPSGCMG</sequence>
<evidence type="ECO:0000313" key="2">
    <source>
        <dbReference type="Proteomes" id="UP000182631"/>
    </source>
</evidence>
<gene>
    <name evidence="1" type="ORF">FLM9_80</name>
</gene>